<evidence type="ECO:0000256" key="4">
    <source>
        <dbReference type="ARBA" id="ARBA00023239"/>
    </source>
</evidence>
<evidence type="ECO:0000259" key="5">
    <source>
        <dbReference type="PROSITE" id="PS51891"/>
    </source>
</evidence>
<sequence length="148" mass="16333">MALLESTGVASMSEILEGRCLCGAVAFEVQGPVERVSHCHCSMCRKGHGAAFATYGTVRAAQHRFTRGDAHIGRYTSSPTVERCFCTRCGSPLLWHEPSSGWLAFPLGALETAWQPAQHMHIFVDSKAPWFEITDHWPQYARSTGAHE</sequence>
<evidence type="ECO:0000313" key="6">
    <source>
        <dbReference type="EMBL" id="NLR75214.1"/>
    </source>
</evidence>
<dbReference type="EMBL" id="JABAIM010000001">
    <property type="protein sequence ID" value="NLR75214.1"/>
    <property type="molecule type" value="Genomic_DNA"/>
</dbReference>
<dbReference type="AlphaFoldDB" id="A0A847S5S7"/>
<proteinExistence type="inferred from homology"/>
<keyword evidence="3" id="KW-0862">Zinc</keyword>
<dbReference type="SUPFAM" id="SSF51316">
    <property type="entry name" value="Mss4-like"/>
    <property type="match status" value="1"/>
</dbReference>
<feature type="domain" description="CENP-V/GFA" evidence="5">
    <location>
        <begin position="16"/>
        <end position="132"/>
    </location>
</feature>
<comment type="similarity">
    <text evidence="1">Belongs to the Gfa family.</text>
</comment>
<evidence type="ECO:0000313" key="7">
    <source>
        <dbReference type="Proteomes" id="UP000587991"/>
    </source>
</evidence>
<dbReference type="Pfam" id="PF04828">
    <property type="entry name" value="GFA"/>
    <property type="match status" value="1"/>
</dbReference>
<dbReference type="InterPro" id="IPR011057">
    <property type="entry name" value="Mss4-like_sf"/>
</dbReference>
<dbReference type="GO" id="GO:0046872">
    <property type="term" value="F:metal ion binding"/>
    <property type="evidence" value="ECO:0007669"/>
    <property type="project" value="UniProtKB-KW"/>
</dbReference>
<evidence type="ECO:0000256" key="1">
    <source>
        <dbReference type="ARBA" id="ARBA00005495"/>
    </source>
</evidence>
<keyword evidence="2" id="KW-0479">Metal-binding</keyword>
<keyword evidence="4" id="KW-0456">Lyase</keyword>
<name>A0A847S5S7_9NEIS</name>
<keyword evidence="7" id="KW-1185">Reference proteome</keyword>
<comment type="caution">
    <text evidence="6">The sequence shown here is derived from an EMBL/GenBank/DDBJ whole genome shotgun (WGS) entry which is preliminary data.</text>
</comment>
<dbReference type="Gene3D" id="3.90.1590.10">
    <property type="entry name" value="glutathione-dependent formaldehyde- activating enzyme (gfa)"/>
    <property type="match status" value="1"/>
</dbReference>
<organism evidence="6 7">
    <name type="scientific">Leeia aquatica</name>
    <dbReference type="NCBI Taxonomy" id="2725557"/>
    <lineage>
        <taxon>Bacteria</taxon>
        <taxon>Pseudomonadati</taxon>
        <taxon>Pseudomonadota</taxon>
        <taxon>Betaproteobacteria</taxon>
        <taxon>Neisseriales</taxon>
        <taxon>Leeiaceae</taxon>
        <taxon>Leeia</taxon>
    </lineage>
</organism>
<dbReference type="PROSITE" id="PS51891">
    <property type="entry name" value="CENP_V_GFA"/>
    <property type="match status" value="1"/>
</dbReference>
<evidence type="ECO:0000256" key="3">
    <source>
        <dbReference type="ARBA" id="ARBA00022833"/>
    </source>
</evidence>
<dbReference type="InterPro" id="IPR006913">
    <property type="entry name" value="CENP-V/GFA"/>
</dbReference>
<evidence type="ECO:0000256" key="2">
    <source>
        <dbReference type="ARBA" id="ARBA00022723"/>
    </source>
</evidence>
<dbReference type="PANTHER" id="PTHR33337:SF40">
    <property type="entry name" value="CENP-V_GFA DOMAIN-CONTAINING PROTEIN-RELATED"/>
    <property type="match status" value="1"/>
</dbReference>
<reference evidence="6 7" key="1">
    <citation type="submission" date="2020-04" db="EMBL/GenBank/DDBJ databases">
        <title>Draft genome of Leeia sp. IMCC25680.</title>
        <authorList>
            <person name="Song J."/>
            <person name="Cho J.-C."/>
        </authorList>
    </citation>
    <scope>NUCLEOTIDE SEQUENCE [LARGE SCALE GENOMIC DNA]</scope>
    <source>
        <strain evidence="6 7">IMCC25680</strain>
    </source>
</reference>
<dbReference type="GO" id="GO:0016846">
    <property type="term" value="F:carbon-sulfur lyase activity"/>
    <property type="evidence" value="ECO:0007669"/>
    <property type="project" value="InterPro"/>
</dbReference>
<gene>
    <name evidence="6" type="ORF">HF682_08580</name>
</gene>
<accession>A0A847S5S7</accession>
<dbReference type="PANTHER" id="PTHR33337">
    <property type="entry name" value="GFA DOMAIN-CONTAINING PROTEIN"/>
    <property type="match status" value="1"/>
</dbReference>
<dbReference type="Proteomes" id="UP000587991">
    <property type="component" value="Unassembled WGS sequence"/>
</dbReference>
<protein>
    <submittedName>
        <fullName evidence="6">GFA family protein</fullName>
    </submittedName>
</protein>